<keyword evidence="2" id="KW-1185">Reference proteome</keyword>
<organism evidence="1 2">
    <name type="scientific">Aspergillus wentii DTO 134E9</name>
    <dbReference type="NCBI Taxonomy" id="1073089"/>
    <lineage>
        <taxon>Eukaryota</taxon>
        <taxon>Fungi</taxon>
        <taxon>Dikarya</taxon>
        <taxon>Ascomycota</taxon>
        <taxon>Pezizomycotina</taxon>
        <taxon>Eurotiomycetes</taxon>
        <taxon>Eurotiomycetidae</taxon>
        <taxon>Eurotiales</taxon>
        <taxon>Aspergillaceae</taxon>
        <taxon>Aspergillus</taxon>
        <taxon>Aspergillus subgen. Cremei</taxon>
    </lineage>
</organism>
<dbReference type="Proteomes" id="UP000184383">
    <property type="component" value="Unassembled WGS sequence"/>
</dbReference>
<sequence>MDGDISHQSNVPLMQDIYFFDCVSPAFLGGCPYAVPGSSSFPYTDHTLKRRGGYTSTQDLSYFAKIRRSNQRSTWNMRSGSQQRMIVRQRSAVYGAWDRCDR</sequence>
<dbReference type="EMBL" id="KV878210">
    <property type="protein sequence ID" value="OJJ38221.1"/>
    <property type="molecule type" value="Genomic_DNA"/>
</dbReference>
<dbReference type="AlphaFoldDB" id="A0A1L9RTE0"/>
<proteinExistence type="predicted"/>
<dbReference type="RefSeq" id="XP_040691897.1">
    <property type="nucleotide sequence ID" value="XM_040834305.1"/>
</dbReference>
<dbReference type="VEuPathDB" id="FungiDB:ASPWEDRAFT_35836"/>
<accession>A0A1L9RTE0</accession>
<gene>
    <name evidence="1" type="ORF">ASPWEDRAFT_35836</name>
</gene>
<dbReference type="GeneID" id="63750153"/>
<protein>
    <submittedName>
        <fullName evidence="1">Uncharacterized protein</fullName>
    </submittedName>
</protein>
<name>A0A1L9RTE0_ASPWE</name>
<reference evidence="2" key="1">
    <citation type="journal article" date="2017" name="Genome Biol.">
        <title>Comparative genomics reveals high biological diversity and specific adaptations in the industrially and medically important fungal genus Aspergillus.</title>
        <authorList>
            <person name="de Vries R.P."/>
            <person name="Riley R."/>
            <person name="Wiebenga A."/>
            <person name="Aguilar-Osorio G."/>
            <person name="Amillis S."/>
            <person name="Uchima C.A."/>
            <person name="Anderluh G."/>
            <person name="Asadollahi M."/>
            <person name="Askin M."/>
            <person name="Barry K."/>
            <person name="Battaglia E."/>
            <person name="Bayram O."/>
            <person name="Benocci T."/>
            <person name="Braus-Stromeyer S.A."/>
            <person name="Caldana C."/>
            <person name="Canovas D."/>
            <person name="Cerqueira G.C."/>
            <person name="Chen F."/>
            <person name="Chen W."/>
            <person name="Choi C."/>
            <person name="Clum A."/>
            <person name="Dos Santos R.A."/>
            <person name="Damasio A.R."/>
            <person name="Diallinas G."/>
            <person name="Emri T."/>
            <person name="Fekete E."/>
            <person name="Flipphi M."/>
            <person name="Freyberg S."/>
            <person name="Gallo A."/>
            <person name="Gournas C."/>
            <person name="Habgood R."/>
            <person name="Hainaut M."/>
            <person name="Harispe M.L."/>
            <person name="Henrissat B."/>
            <person name="Hilden K.S."/>
            <person name="Hope R."/>
            <person name="Hossain A."/>
            <person name="Karabika E."/>
            <person name="Karaffa L."/>
            <person name="Karanyi Z."/>
            <person name="Krasevec N."/>
            <person name="Kuo A."/>
            <person name="Kusch H."/>
            <person name="LaButti K."/>
            <person name="Lagendijk E.L."/>
            <person name="Lapidus A."/>
            <person name="Levasseur A."/>
            <person name="Lindquist E."/>
            <person name="Lipzen A."/>
            <person name="Logrieco A.F."/>
            <person name="MacCabe A."/>
            <person name="Maekelae M.R."/>
            <person name="Malavazi I."/>
            <person name="Melin P."/>
            <person name="Meyer V."/>
            <person name="Mielnichuk N."/>
            <person name="Miskei M."/>
            <person name="Molnar A.P."/>
            <person name="Mule G."/>
            <person name="Ngan C.Y."/>
            <person name="Orejas M."/>
            <person name="Orosz E."/>
            <person name="Ouedraogo J.P."/>
            <person name="Overkamp K.M."/>
            <person name="Park H.-S."/>
            <person name="Perrone G."/>
            <person name="Piumi F."/>
            <person name="Punt P.J."/>
            <person name="Ram A.F."/>
            <person name="Ramon A."/>
            <person name="Rauscher S."/>
            <person name="Record E."/>
            <person name="Riano-Pachon D.M."/>
            <person name="Robert V."/>
            <person name="Roehrig J."/>
            <person name="Ruller R."/>
            <person name="Salamov A."/>
            <person name="Salih N.S."/>
            <person name="Samson R.A."/>
            <person name="Sandor E."/>
            <person name="Sanguinetti M."/>
            <person name="Schuetze T."/>
            <person name="Sepcic K."/>
            <person name="Shelest E."/>
            <person name="Sherlock G."/>
            <person name="Sophianopoulou V."/>
            <person name="Squina F.M."/>
            <person name="Sun H."/>
            <person name="Susca A."/>
            <person name="Todd R.B."/>
            <person name="Tsang A."/>
            <person name="Unkles S.E."/>
            <person name="van de Wiele N."/>
            <person name="van Rossen-Uffink D."/>
            <person name="Oliveira J.V."/>
            <person name="Vesth T.C."/>
            <person name="Visser J."/>
            <person name="Yu J.-H."/>
            <person name="Zhou M."/>
            <person name="Andersen M.R."/>
            <person name="Archer D.B."/>
            <person name="Baker S.E."/>
            <person name="Benoit I."/>
            <person name="Brakhage A.A."/>
            <person name="Braus G.H."/>
            <person name="Fischer R."/>
            <person name="Frisvad J.C."/>
            <person name="Goldman G.H."/>
            <person name="Houbraken J."/>
            <person name="Oakley B."/>
            <person name="Pocsi I."/>
            <person name="Scazzocchio C."/>
            <person name="Seiboth B."/>
            <person name="vanKuyk P.A."/>
            <person name="Wortman J."/>
            <person name="Dyer P.S."/>
            <person name="Grigoriev I.V."/>
        </authorList>
    </citation>
    <scope>NUCLEOTIDE SEQUENCE [LARGE SCALE GENOMIC DNA]</scope>
    <source>
        <strain evidence="2">DTO 134E9</strain>
    </source>
</reference>
<evidence type="ECO:0000313" key="2">
    <source>
        <dbReference type="Proteomes" id="UP000184383"/>
    </source>
</evidence>
<evidence type="ECO:0000313" key="1">
    <source>
        <dbReference type="EMBL" id="OJJ38221.1"/>
    </source>
</evidence>